<dbReference type="Proteomes" id="UP000052023">
    <property type="component" value="Unassembled WGS sequence"/>
</dbReference>
<organism evidence="2 3">
    <name type="scientific">Bradyrhizobium retamae</name>
    <dbReference type="NCBI Taxonomy" id="1300035"/>
    <lineage>
        <taxon>Bacteria</taxon>
        <taxon>Pseudomonadati</taxon>
        <taxon>Pseudomonadota</taxon>
        <taxon>Alphaproteobacteria</taxon>
        <taxon>Hyphomicrobiales</taxon>
        <taxon>Nitrobacteraceae</taxon>
        <taxon>Bradyrhizobium</taxon>
    </lineage>
</organism>
<dbReference type="EMBL" id="LLYA01000176">
    <property type="protein sequence ID" value="KRR20751.1"/>
    <property type="molecule type" value="Genomic_DNA"/>
</dbReference>
<name>A0A0R3MRI4_9BRAD</name>
<gene>
    <name evidence="2" type="ORF">CQ13_31935</name>
</gene>
<evidence type="ECO:0000256" key="1">
    <source>
        <dbReference type="SAM" id="MobiDB-lite"/>
    </source>
</evidence>
<comment type="caution">
    <text evidence="2">The sequence shown here is derived from an EMBL/GenBank/DDBJ whole genome shotgun (WGS) entry which is preliminary data.</text>
</comment>
<sequence>MLGPTKGMDATPLRRRRSPAALLGEASDGGSEGMARPDPMIDFAELDAQNSLQSRGSAGYVCYEFGFA</sequence>
<evidence type="ECO:0000313" key="3">
    <source>
        <dbReference type="Proteomes" id="UP000052023"/>
    </source>
</evidence>
<evidence type="ECO:0000313" key="2">
    <source>
        <dbReference type="EMBL" id="KRR20751.1"/>
    </source>
</evidence>
<reference evidence="2 3" key="1">
    <citation type="submission" date="2014-03" db="EMBL/GenBank/DDBJ databases">
        <title>Bradyrhizobium valentinum sp. nov., isolated from effective nodules of Lupinus mariae-josephae, a lupine endemic of basic-lime soils in Eastern Spain.</title>
        <authorList>
            <person name="Duran D."/>
            <person name="Rey L."/>
            <person name="Navarro A."/>
            <person name="Busquets A."/>
            <person name="Imperial J."/>
            <person name="Ruiz-Argueso T."/>
        </authorList>
    </citation>
    <scope>NUCLEOTIDE SEQUENCE [LARGE SCALE GENOMIC DNA]</scope>
    <source>
        <strain evidence="2 3">Ro19</strain>
    </source>
</reference>
<dbReference type="AlphaFoldDB" id="A0A0R3MRI4"/>
<accession>A0A0R3MRI4</accession>
<keyword evidence="3" id="KW-1185">Reference proteome</keyword>
<feature type="region of interest" description="Disordered" evidence="1">
    <location>
        <begin position="1"/>
        <end position="38"/>
    </location>
</feature>
<protein>
    <submittedName>
        <fullName evidence="2">Uncharacterized protein</fullName>
    </submittedName>
</protein>
<proteinExistence type="predicted"/>